<keyword evidence="2" id="KW-1185">Reference proteome</keyword>
<name>A0ACD5XGJ1_AVESA</name>
<proteinExistence type="predicted"/>
<organism evidence="1 2">
    <name type="scientific">Avena sativa</name>
    <name type="common">Oat</name>
    <dbReference type="NCBI Taxonomy" id="4498"/>
    <lineage>
        <taxon>Eukaryota</taxon>
        <taxon>Viridiplantae</taxon>
        <taxon>Streptophyta</taxon>
        <taxon>Embryophyta</taxon>
        <taxon>Tracheophyta</taxon>
        <taxon>Spermatophyta</taxon>
        <taxon>Magnoliopsida</taxon>
        <taxon>Liliopsida</taxon>
        <taxon>Poales</taxon>
        <taxon>Poaceae</taxon>
        <taxon>BOP clade</taxon>
        <taxon>Pooideae</taxon>
        <taxon>Poodae</taxon>
        <taxon>Poeae</taxon>
        <taxon>Poeae Chloroplast Group 1 (Aveneae type)</taxon>
        <taxon>Aveninae</taxon>
        <taxon>Avena</taxon>
    </lineage>
</organism>
<sequence length="399" mass="44342">MAEGPSAEEAAPLLHGLLDEITVWEILVRLPPKSLLRCRAVCPAWRRATSTRDFLLAHHARQPSLPLLCGYDFSSGDGVSLHVIPFDHRAEAGLAAADQLQSVARLGDSFFSPEASCDGLLLIGSLHLGYSICNPATRQHARLEEIDRFALLGMYPHSPTGEYRLLLGKCDRTILAPHDSYVYTLGSGQPPRRISCPGAEHTMVDGSSSVLCHGSLHWHVQQHVGASNMIKLFNTTTESFRQMRAPAVPGSANLFEMDGMLGMYSLNDALTTIDIWMTRDYESEAWAFKCRVKLPVAELRDYESESWAFKYQVELPEHTEHFGMFRNLVKVVVMPGDGELLVLVKIEDNLHHVDINGKLVASFHRNGLGVTQFPLKQTLVPHAFFPTLEGYVVNDSPFI</sequence>
<dbReference type="Proteomes" id="UP001732700">
    <property type="component" value="Chromosome 4D"/>
</dbReference>
<dbReference type="EnsemblPlants" id="AVESA.00010b.r2.4DG0789610.1">
    <property type="protein sequence ID" value="AVESA.00010b.r2.4DG0789610.1.CDS.1"/>
    <property type="gene ID" value="AVESA.00010b.r2.4DG0789610"/>
</dbReference>
<reference evidence="1" key="1">
    <citation type="submission" date="2021-05" db="EMBL/GenBank/DDBJ databases">
        <authorList>
            <person name="Scholz U."/>
            <person name="Mascher M."/>
            <person name="Fiebig A."/>
        </authorList>
    </citation>
    <scope>NUCLEOTIDE SEQUENCE [LARGE SCALE GENOMIC DNA]</scope>
</reference>
<protein>
    <submittedName>
        <fullName evidence="1">Uncharacterized protein</fullName>
    </submittedName>
</protein>
<evidence type="ECO:0000313" key="2">
    <source>
        <dbReference type="Proteomes" id="UP001732700"/>
    </source>
</evidence>
<evidence type="ECO:0000313" key="1">
    <source>
        <dbReference type="EnsemblPlants" id="AVESA.00010b.r2.4DG0789610.1.CDS.1"/>
    </source>
</evidence>
<reference evidence="1" key="2">
    <citation type="submission" date="2025-09" db="UniProtKB">
        <authorList>
            <consortium name="EnsemblPlants"/>
        </authorList>
    </citation>
    <scope>IDENTIFICATION</scope>
</reference>
<accession>A0ACD5XGJ1</accession>